<dbReference type="WBParaSite" id="ACOC_0001069701-mRNA-1">
    <property type="protein sequence ID" value="ACOC_0001069701-mRNA-1"/>
    <property type="gene ID" value="ACOC_0001069701"/>
</dbReference>
<accession>A0A0R3PWW4</accession>
<evidence type="ECO:0000313" key="2">
    <source>
        <dbReference type="EMBL" id="VDM62283.1"/>
    </source>
</evidence>
<protein>
    <submittedName>
        <fullName evidence="4">Bestrophin homolog</fullName>
    </submittedName>
</protein>
<dbReference type="Proteomes" id="UP000267027">
    <property type="component" value="Unassembled WGS sequence"/>
</dbReference>
<evidence type="ECO:0000256" key="1">
    <source>
        <dbReference type="SAM" id="Phobius"/>
    </source>
</evidence>
<dbReference type="STRING" id="334426.A0A0R3PWW4"/>
<evidence type="ECO:0000313" key="3">
    <source>
        <dbReference type="Proteomes" id="UP000267027"/>
    </source>
</evidence>
<sequence>MLVGSIVLKIVEVSGLRCSHVDWRRTLRRESNNIVPLLHYRLVFGFSMMYLLFIHFYRWLILTKYCLDITGPMMVAVQKVRVSKIFVGSFSFQFTHEIPSLLDYMSYIFNFQVVNIFKSYI</sequence>
<keyword evidence="1" id="KW-1133">Transmembrane helix</keyword>
<proteinExistence type="predicted"/>
<keyword evidence="1" id="KW-0812">Transmembrane</keyword>
<dbReference type="EMBL" id="UYYA01004526">
    <property type="protein sequence ID" value="VDM62283.1"/>
    <property type="molecule type" value="Genomic_DNA"/>
</dbReference>
<evidence type="ECO:0000313" key="4">
    <source>
        <dbReference type="WBParaSite" id="ACOC_0001069701-mRNA-1"/>
    </source>
</evidence>
<reference evidence="2 3" key="2">
    <citation type="submission" date="2018-11" db="EMBL/GenBank/DDBJ databases">
        <authorList>
            <consortium name="Pathogen Informatics"/>
        </authorList>
    </citation>
    <scope>NUCLEOTIDE SEQUENCE [LARGE SCALE GENOMIC DNA]</scope>
    <source>
        <strain evidence="2 3">Costa Rica</strain>
    </source>
</reference>
<organism evidence="4">
    <name type="scientific">Angiostrongylus costaricensis</name>
    <name type="common">Nematode worm</name>
    <dbReference type="NCBI Taxonomy" id="334426"/>
    <lineage>
        <taxon>Eukaryota</taxon>
        <taxon>Metazoa</taxon>
        <taxon>Ecdysozoa</taxon>
        <taxon>Nematoda</taxon>
        <taxon>Chromadorea</taxon>
        <taxon>Rhabditida</taxon>
        <taxon>Rhabditina</taxon>
        <taxon>Rhabditomorpha</taxon>
        <taxon>Strongyloidea</taxon>
        <taxon>Metastrongylidae</taxon>
        <taxon>Angiostrongylus</taxon>
    </lineage>
</organism>
<name>A0A0R3PWW4_ANGCS</name>
<gene>
    <name evidence="2" type="ORF">ACOC_LOCUS10698</name>
</gene>
<feature type="transmembrane region" description="Helical" evidence="1">
    <location>
        <begin position="38"/>
        <end position="57"/>
    </location>
</feature>
<keyword evidence="1" id="KW-0472">Membrane</keyword>
<keyword evidence="3" id="KW-1185">Reference proteome</keyword>
<dbReference type="OrthoDB" id="286734at2759"/>
<dbReference type="AlphaFoldDB" id="A0A0R3PWW4"/>
<reference evidence="4" key="1">
    <citation type="submission" date="2017-02" db="UniProtKB">
        <authorList>
            <consortium name="WormBaseParasite"/>
        </authorList>
    </citation>
    <scope>IDENTIFICATION</scope>
</reference>